<dbReference type="PANTHER" id="PTHR33116:SF86">
    <property type="entry name" value="REVERSE TRANSCRIPTASE DOMAIN-CONTAINING PROTEIN"/>
    <property type="match status" value="1"/>
</dbReference>
<accession>A0AAE0AD51</accession>
<dbReference type="PROSITE" id="PS50878">
    <property type="entry name" value="RT_POL"/>
    <property type="match status" value="1"/>
</dbReference>
<keyword evidence="3" id="KW-1185">Reference proteome</keyword>
<feature type="domain" description="Reverse transcriptase" evidence="1">
    <location>
        <begin position="1"/>
        <end position="165"/>
    </location>
</feature>
<evidence type="ECO:0000313" key="3">
    <source>
        <dbReference type="Proteomes" id="UP001281410"/>
    </source>
</evidence>
<dbReference type="InterPro" id="IPR043502">
    <property type="entry name" value="DNA/RNA_pol_sf"/>
</dbReference>
<gene>
    <name evidence="2" type="ORF">Dsin_016461</name>
</gene>
<reference evidence="2" key="1">
    <citation type="journal article" date="2023" name="Plant J.">
        <title>Genome sequences and population genomics provide insights into the demographic history, inbreeding, and mutation load of two 'living fossil' tree species of Dipteronia.</title>
        <authorList>
            <person name="Feng Y."/>
            <person name="Comes H.P."/>
            <person name="Chen J."/>
            <person name="Zhu S."/>
            <person name="Lu R."/>
            <person name="Zhang X."/>
            <person name="Li P."/>
            <person name="Qiu J."/>
            <person name="Olsen K.M."/>
            <person name="Qiu Y."/>
        </authorList>
    </citation>
    <scope>NUCLEOTIDE SEQUENCE</scope>
    <source>
        <strain evidence="2">NBL</strain>
    </source>
</reference>
<organism evidence="2 3">
    <name type="scientific">Dipteronia sinensis</name>
    <dbReference type="NCBI Taxonomy" id="43782"/>
    <lineage>
        <taxon>Eukaryota</taxon>
        <taxon>Viridiplantae</taxon>
        <taxon>Streptophyta</taxon>
        <taxon>Embryophyta</taxon>
        <taxon>Tracheophyta</taxon>
        <taxon>Spermatophyta</taxon>
        <taxon>Magnoliopsida</taxon>
        <taxon>eudicotyledons</taxon>
        <taxon>Gunneridae</taxon>
        <taxon>Pentapetalae</taxon>
        <taxon>rosids</taxon>
        <taxon>malvids</taxon>
        <taxon>Sapindales</taxon>
        <taxon>Sapindaceae</taxon>
        <taxon>Hippocastanoideae</taxon>
        <taxon>Acereae</taxon>
        <taxon>Dipteronia</taxon>
    </lineage>
</organism>
<dbReference type="SUPFAM" id="SSF56672">
    <property type="entry name" value="DNA/RNA polymerases"/>
    <property type="match status" value="1"/>
</dbReference>
<dbReference type="Proteomes" id="UP001281410">
    <property type="component" value="Unassembled WGS sequence"/>
</dbReference>
<dbReference type="AlphaFoldDB" id="A0AAE0AD51"/>
<evidence type="ECO:0000313" key="2">
    <source>
        <dbReference type="EMBL" id="KAK3211755.1"/>
    </source>
</evidence>
<dbReference type="InterPro" id="IPR000477">
    <property type="entry name" value="RT_dom"/>
</dbReference>
<dbReference type="EMBL" id="JANJYJ010000005">
    <property type="protein sequence ID" value="KAK3211755.1"/>
    <property type="molecule type" value="Genomic_DNA"/>
</dbReference>
<protein>
    <recommendedName>
        <fullName evidence="1">Reverse transcriptase domain-containing protein</fullName>
    </recommendedName>
</protein>
<comment type="caution">
    <text evidence="2">The sequence shown here is derived from an EMBL/GenBank/DDBJ whole genome shotgun (WGS) entry which is preliminary data.</text>
</comment>
<proteinExistence type="predicted"/>
<sequence length="235" mass="26289">MAIKFDMVKAYNHVKWNFIGEMMRKLGFPVKWIQLIMNCISIVSYSFMLNREVCGYIKPTKGLKQGDHISSYLFLICAEGFSSLIDNVVSSGKLSGFKCSKKGPVLSHLFFADDSLIFSKANEANCVAIREILDVYAMTSGQFVNLNKSAMCISHSMSAANGVKLASNVSVNLVNCLDRYLGLPCFIGRSKRKLFSDITDKVWNKIKGWGERFLSVGRKKILIKAVIQAIPIYTL</sequence>
<dbReference type="Pfam" id="PF00078">
    <property type="entry name" value="RVT_1"/>
    <property type="match status" value="1"/>
</dbReference>
<dbReference type="PANTHER" id="PTHR33116">
    <property type="entry name" value="REVERSE TRANSCRIPTASE ZINC-BINDING DOMAIN-CONTAINING PROTEIN-RELATED-RELATED"/>
    <property type="match status" value="1"/>
</dbReference>
<name>A0AAE0AD51_9ROSI</name>
<evidence type="ECO:0000259" key="1">
    <source>
        <dbReference type="PROSITE" id="PS50878"/>
    </source>
</evidence>